<protein>
    <submittedName>
        <fullName evidence="10">2-oxo-4-hydroxy-4-carboxy-5-ureidoimidazoline decarboxylase</fullName>
        <ecNumber evidence="10">4.1.1.97</ecNumber>
    </submittedName>
</protein>
<sequence>MTVPEPLSLDALNALDRDGFIAALDGIFEHAPWVAEAAFAHAPFDTVSALHEGLMAVVWARPEAERIAFVAAHPDLAGKAARAGGIAAASVSEQAGLGLDRLSDAEFARFERLNAAYRARFGFPFVICVRRQTRDALLDAFEARLLQGREAELASALVEIGHITALRLVERVVGPGLPKVYGRLSTHVLDTHRGGPAQGVRVELFEVGASGRALLRAAVTNEDGRTDAPLISAAPLRAGRYELVFHVGAYFRARGLDLPGPAFLDTVPIRFGIAEPEGHYHVPLVVTPWSYSTYRGS</sequence>
<feature type="domain" description="Transthyretin/hydroxyisourate hydrolase" evidence="8">
    <location>
        <begin position="184"/>
        <end position="296"/>
    </location>
</feature>
<dbReference type="InterPro" id="IPR017580">
    <property type="entry name" value="OHCU_decarboxylase-1"/>
</dbReference>
<dbReference type="PROSITE" id="PS00769">
    <property type="entry name" value="TRANSTHYRETIN_2"/>
    <property type="match status" value="1"/>
</dbReference>
<dbReference type="InterPro" id="IPR023416">
    <property type="entry name" value="Transthyretin/HIU_hydrolase_d"/>
</dbReference>
<evidence type="ECO:0000256" key="4">
    <source>
        <dbReference type="ARBA" id="ARBA00022631"/>
    </source>
</evidence>
<dbReference type="InterPro" id="IPR036778">
    <property type="entry name" value="OHCU_decarboxylase_sf"/>
</dbReference>
<name>A0ABU0DDE3_9HYPH</name>
<dbReference type="InterPro" id="IPR023418">
    <property type="entry name" value="Thyroxine_BS"/>
</dbReference>
<evidence type="ECO:0000313" key="11">
    <source>
        <dbReference type="Proteomes" id="UP001238467"/>
    </source>
</evidence>
<evidence type="ECO:0000256" key="1">
    <source>
        <dbReference type="ARBA" id="ARBA00001043"/>
    </source>
</evidence>
<evidence type="ECO:0000313" key="10">
    <source>
        <dbReference type="EMBL" id="MDQ0346444.1"/>
    </source>
</evidence>
<feature type="domain" description="Oxo-4-hydroxy-4-carboxy-5-ureidoimidazoline decarboxylase" evidence="9">
    <location>
        <begin position="13"/>
        <end position="168"/>
    </location>
</feature>
<dbReference type="PANTHER" id="PTHR43466">
    <property type="entry name" value="2-OXO-4-HYDROXY-4-CARBOXY-5-UREIDOIMIDAZOLINE DECARBOXYLASE-RELATED"/>
    <property type="match status" value="1"/>
</dbReference>
<keyword evidence="4" id="KW-0659">Purine metabolism</keyword>
<keyword evidence="5" id="KW-0210">Decarboxylase</keyword>
<dbReference type="Gene3D" id="1.10.3330.10">
    <property type="entry name" value="Oxo-4-hydroxy-4-carboxy-5-ureidoimidazoline decarboxylase"/>
    <property type="match status" value="1"/>
</dbReference>
<evidence type="ECO:0000256" key="3">
    <source>
        <dbReference type="ARBA" id="ARBA00004754"/>
    </source>
</evidence>
<dbReference type="Proteomes" id="UP001238467">
    <property type="component" value="Unassembled WGS sequence"/>
</dbReference>
<comment type="catalytic activity">
    <reaction evidence="2">
        <text>5-hydroxy-2-oxo-4-ureido-2,5-dihydro-1H-imidazole-5-carboxylate + H(+) = (S)-allantoin + CO2</text>
        <dbReference type="Rhea" id="RHEA:26301"/>
        <dbReference type="ChEBI" id="CHEBI:15378"/>
        <dbReference type="ChEBI" id="CHEBI:15678"/>
        <dbReference type="ChEBI" id="CHEBI:16526"/>
        <dbReference type="ChEBI" id="CHEBI:58639"/>
        <dbReference type="EC" id="4.1.1.97"/>
    </reaction>
</comment>
<comment type="pathway">
    <text evidence="3">Purine metabolism; urate degradation; (S)-allantoin from urate: step 3/3.</text>
</comment>
<keyword evidence="7 10" id="KW-0456">Lyase</keyword>
<dbReference type="EMBL" id="JAUSUH010000002">
    <property type="protein sequence ID" value="MDQ0346444.1"/>
    <property type="molecule type" value="Genomic_DNA"/>
</dbReference>
<dbReference type="PANTHER" id="PTHR43466:SF1">
    <property type="entry name" value="2-OXO-4-HYDROXY-4-CARBOXY-5-UREIDOIMIDAZOLINE DECARBOXYLASE-RELATED"/>
    <property type="match status" value="1"/>
</dbReference>
<dbReference type="SUPFAM" id="SSF158694">
    <property type="entry name" value="UraD-Like"/>
    <property type="match status" value="1"/>
</dbReference>
<dbReference type="Gene3D" id="2.60.40.180">
    <property type="entry name" value="Transthyretin/hydroxyisourate hydrolase domain"/>
    <property type="match status" value="1"/>
</dbReference>
<evidence type="ECO:0000259" key="9">
    <source>
        <dbReference type="Pfam" id="PF09349"/>
    </source>
</evidence>
<dbReference type="NCBIfam" id="TIGR03164">
    <property type="entry name" value="UHCUDC"/>
    <property type="match status" value="1"/>
</dbReference>
<proteinExistence type="predicted"/>
<comment type="catalytic activity">
    <reaction evidence="1">
        <text>5-hydroxyisourate + H2O = 5-hydroxy-2-oxo-4-ureido-2,5-dihydro-1H-imidazole-5-carboxylate + H(+)</text>
        <dbReference type="Rhea" id="RHEA:23736"/>
        <dbReference type="ChEBI" id="CHEBI:15377"/>
        <dbReference type="ChEBI" id="CHEBI:15378"/>
        <dbReference type="ChEBI" id="CHEBI:18072"/>
        <dbReference type="ChEBI" id="CHEBI:58639"/>
        <dbReference type="EC" id="3.5.2.17"/>
    </reaction>
</comment>
<dbReference type="GO" id="GO:0051997">
    <property type="term" value="F:2-oxo-4-hydroxy-4-carboxy-5-ureidoimidazoline decarboxylase activity"/>
    <property type="evidence" value="ECO:0007669"/>
    <property type="project" value="UniProtKB-EC"/>
</dbReference>
<gene>
    <name evidence="10" type="ORF">J2S76_000861</name>
</gene>
<dbReference type="CDD" id="cd05822">
    <property type="entry name" value="TLP_HIUase"/>
    <property type="match status" value="1"/>
</dbReference>
<dbReference type="InterPro" id="IPR018020">
    <property type="entry name" value="OHCU_decarboxylase"/>
</dbReference>
<keyword evidence="11" id="KW-1185">Reference proteome</keyword>
<dbReference type="InterPro" id="IPR014306">
    <property type="entry name" value="Hydroxyisourate_hydrolase"/>
</dbReference>
<comment type="caution">
    <text evidence="10">The sequence shown here is derived from an EMBL/GenBank/DDBJ whole genome shotgun (WGS) entry which is preliminary data.</text>
</comment>
<dbReference type="InterPro" id="IPR036817">
    <property type="entry name" value="Transthyretin/HIU_hydrolase_sf"/>
</dbReference>
<evidence type="ECO:0000256" key="7">
    <source>
        <dbReference type="ARBA" id="ARBA00023239"/>
    </source>
</evidence>
<dbReference type="NCBIfam" id="TIGR02962">
    <property type="entry name" value="hdxy_isourate"/>
    <property type="match status" value="1"/>
</dbReference>
<dbReference type="Pfam" id="PF09349">
    <property type="entry name" value="OHCU_decarbox"/>
    <property type="match status" value="1"/>
</dbReference>
<keyword evidence="6" id="KW-0378">Hydrolase</keyword>
<accession>A0ABU0DDE3</accession>
<dbReference type="EC" id="4.1.1.97" evidence="10"/>
<dbReference type="PROSITE" id="PS00768">
    <property type="entry name" value="TRANSTHYRETIN_1"/>
    <property type="match status" value="1"/>
</dbReference>
<evidence type="ECO:0000259" key="8">
    <source>
        <dbReference type="Pfam" id="PF00576"/>
    </source>
</evidence>
<dbReference type="SUPFAM" id="SSF49472">
    <property type="entry name" value="Transthyretin (synonym: prealbumin)"/>
    <property type="match status" value="1"/>
</dbReference>
<dbReference type="InterPro" id="IPR023419">
    <property type="entry name" value="Transthyretin_CS"/>
</dbReference>
<evidence type="ECO:0000256" key="5">
    <source>
        <dbReference type="ARBA" id="ARBA00022793"/>
    </source>
</evidence>
<evidence type="ECO:0000256" key="2">
    <source>
        <dbReference type="ARBA" id="ARBA00001163"/>
    </source>
</evidence>
<dbReference type="Pfam" id="PF00576">
    <property type="entry name" value="Transthyretin"/>
    <property type="match status" value="1"/>
</dbReference>
<evidence type="ECO:0000256" key="6">
    <source>
        <dbReference type="ARBA" id="ARBA00022801"/>
    </source>
</evidence>
<organism evidence="10 11">
    <name type="scientific">Ancylobacter vacuolatus</name>
    <dbReference type="NCBI Taxonomy" id="223389"/>
    <lineage>
        <taxon>Bacteria</taxon>
        <taxon>Pseudomonadati</taxon>
        <taxon>Pseudomonadota</taxon>
        <taxon>Alphaproteobacteria</taxon>
        <taxon>Hyphomicrobiales</taxon>
        <taxon>Xanthobacteraceae</taxon>
        <taxon>Ancylobacter</taxon>
    </lineage>
</organism>
<reference evidence="10 11" key="1">
    <citation type="submission" date="2023-07" db="EMBL/GenBank/DDBJ databases">
        <title>Genomic Encyclopedia of Type Strains, Phase IV (KMG-IV): sequencing the most valuable type-strain genomes for metagenomic binning, comparative biology and taxonomic classification.</title>
        <authorList>
            <person name="Goeker M."/>
        </authorList>
    </citation>
    <scope>NUCLEOTIDE SEQUENCE [LARGE SCALE GENOMIC DNA]</scope>
    <source>
        <strain evidence="10 11">DSM 1277</strain>
    </source>
</reference>
<dbReference type="RefSeq" id="WP_307057855.1">
    <property type="nucleotide sequence ID" value="NZ_JAUSUH010000002.1"/>
</dbReference>